<keyword evidence="1" id="KW-1133">Transmembrane helix</keyword>
<dbReference type="Proteomes" id="UP000247569">
    <property type="component" value="Unassembled WGS sequence"/>
</dbReference>
<evidence type="ECO:0000313" key="2">
    <source>
        <dbReference type="EMBL" id="PXX66700.1"/>
    </source>
</evidence>
<keyword evidence="1" id="KW-0812">Transmembrane</keyword>
<dbReference type="AlphaFoldDB" id="A0A318K5H4"/>
<proteinExistence type="predicted"/>
<accession>A0A318K5H4</accession>
<dbReference type="EMBL" id="QJKF01000003">
    <property type="protein sequence ID" value="PXX66700.1"/>
    <property type="molecule type" value="Genomic_DNA"/>
</dbReference>
<name>A0A318K5H4_9NOCA</name>
<keyword evidence="3" id="KW-1185">Reference proteome</keyword>
<gene>
    <name evidence="2" type="ORF">DFR70_103449</name>
</gene>
<evidence type="ECO:0000313" key="3">
    <source>
        <dbReference type="Proteomes" id="UP000247569"/>
    </source>
</evidence>
<comment type="caution">
    <text evidence="2">The sequence shown here is derived from an EMBL/GenBank/DDBJ whole genome shotgun (WGS) entry which is preliminary data.</text>
</comment>
<sequence length="76" mass="8008">MLVGVSVVVMMPVPVPENIATPRAFVVSVALAVPVARILFVALAVRVALTVAMNFAVALMDTVRRTSLGAHRTPLL</sequence>
<protein>
    <submittedName>
        <fullName evidence="2">Uncharacterized protein</fullName>
    </submittedName>
</protein>
<reference evidence="2 3" key="1">
    <citation type="submission" date="2018-05" db="EMBL/GenBank/DDBJ databases">
        <title>Genomic Encyclopedia of Type Strains, Phase IV (KMG-IV): sequencing the most valuable type-strain genomes for metagenomic binning, comparative biology and taxonomic classification.</title>
        <authorList>
            <person name="Goeker M."/>
        </authorList>
    </citation>
    <scope>NUCLEOTIDE SEQUENCE [LARGE SCALE GENOMIC DNA]</scope>
    <source>
        <strain evidence="2 3">DSM 44704</strain>
    </source>
</reference>
<keyword evidence="1" id="KW-0472">Membrane</keyword>
<feature type="transmembrane region" description="Helical" evidence="1">
    <location>
        <begin position="38"/>
        <end position="59"/>
    </location>
</feature>
<evidence type="ECO:0000256" key="1">
    <source>
        <dbReference type="SAM" id="Phobius"/>
    </source>
</evidence>
<organism evidence="2 3">
    <name type="scientific">Nocardia tenerifensis</name>
    <dbReference type="NCBI Taxonomy" id="228006"/>
    <lineage>
        <taxon>Bacteria</taxon>
        <taxon>Bacillati</taxon>
        <taxon>Actinomycetota</taxon>
        <taxon>Actinomycetes</taxon>
        <taxon>Mycobacteriales</taxon>
        <taxon>Nocardiaceae</taxon>
        <taxon>Nocardia</taxon>
    </lineage>
</organism>